<evidence type="ECO:0000256" key="1">
    <source>
        <dbReference type="ARBA" id="ARBA00006739"/>
    </source>
</evidence>
<reference evidence="5 6" key="1">
    <citation type="submission" date="2019-06" db="EMBL/GenBank/DDBJ databases">
        <title>Genome sequencing of plant associated microbes to promote plant fitness in Sorghum bicolor and Oryza sativa.</title>
        <authorList>
            <person name="Coleman-Derr D."/>
        </authorList>
    </citation>
    <scope>NUCLEOTIDE SEQUENCE [LARGE SCALE GENOMIC DNA]</scope>
    <source>
        <strain evidence="5 6">KV-663</strain>
    </source>
</reference>
<dbReference type="PANTHER" id="PTHR43630:SF1">
    <property type="entry name" value="POLY-BETA-1,6-N-ACETYL-D-GLUCOSAMINE SYNTHASE"/>
    <property type="match status" value="1"/>
</dbReference>
<evidence type="ECO:0000256" key="3">
    <source>
        <dbReference type="ARBA" id="ARBA00022679"/>
    </source>
</evidence>
<dbReference type="EMBL" id="VFPM01000001">
    <property type="protein sequence ID" value="TQM64524.1"/>
    <property type="molecule type" value="Genomic_DNA"/>
</dbReference>
<keyword evidence="2" id="KW-0328">Glycosyltransferase</keyword>
<dbReference type="Gene3D" id="3.90.550.10">
    <property type="entry name" value="Spore Coat Polysaccharide Biosynthesis Protein SpsA, Chain A"/>
    <property type="match status" value="1"/>
</dbReference>
<protein>
    <submittedName>
        <fullName evidence="5">Glycosyl transferase family 2</fullName>
    </submittedName>
</protein>
<evidence type="ECO:0000256" key="4">
    <source>
        <dbReference type="SAM" id="Phobius"/>
    </source>
</evidence>
<dbReference type="GO" id="GO:0016757">
    <property type="term" value="F:glycosyltransferase activity"/>
    <property type="evidence" value="ECO:0007669"/>
    <property type="project" value="UniProtKB-KW"/>
</dbReference>
<proteinExistence type="inferred from homology"/>
<keyword evidence="3 5" id="KW-0808">Transferase</keyword>
<dbReference type="RefSeq" id="WP_141842152.1">
    <property type="nucleotide sequence ID" value="NZ_VFPM01000001.1"/>
</dbReference>
<keyword evidence="4" id="KW-0472">Membrane</keyword>
<dbReference type="Proteomes" id="UP000316747">
    <property type="component" value="Unassembled WGS sequence"/>
</dbReference>
<keyword evidence="4" id="KW-0812">Transmembrane</keyword>
<dbReference type="PANTHER" id="PTHR43630">
    <property type="entry name" value="POLY-BETA-1,6-N-ACETYL-D-GLUCOSAMINE SYNTHASE"/>
    <property type="match status" value="1"/>
</dbReference>
<dbReference type="Pfam" id="PF13641">
    <property type="entry name" value="Glyco_tranf_2_3"/>
    <property type="match status" value="1"/>
</dbReference>
<dbReference type="InterPro" id="IPR029044">
    <property type="entry name" value="Nucleotide-diphossugar_trans"/>
</dbReference>
<evidence type="ECO:0000256" key="2">
    <source>
        <dbReference type="ARBA" id="ARBA00022676"/>
    </source>
</evidence>
<keyword evidence="4" id="KW-1133">Transmembrane helix</keyword>
<gene>
    <name evidence="5" type="ORF">FBY41_0893</name>
</gene>
<feature type="transmembrane region" description="Helical" evidence="4">
    <location>
        <begin position="34"/>
        <end position="57"/>
    </location>
</feature>
<accession>A0A543I1Q1</accession>
<organism evidence="5 6">
    <name type="scientific">Humibacillus xanthopallidus</name>
    <dbReference type="NCBI Taxonomy" id="412689"/>
    <lineage>
        <taxon>Bacteria</taxon>
        <taxon>Bacillati</taxon>
        <taxon>Actinomycetota</taxon>
        <taxon>Actinomycetes</taxon>
        <taxon>Micrococcales</taxon>
        <taxon>Intrasporangiaceae</taxon>
        <taxon>Humibacillus</taxon>
    </lineage>
</organism>
<comment type="similarity">
    <text evidence="1">Belongs to the glycosyltransferase 2 family.</text>
</comment>
<sequence>MSPALTLPDVSRVLLGGPAVRAHGRTTLSRLGQVCALTGVGTIAYVLVGYPAVIMAWSRLKGEKTSAPPFVQPVSIVISAHNEAEVIGPKLESLAHGNYPLDQLQVIVSDDGSTDGTADVVRSVAPWAQIVRVRDRTGKMGAMQRAMRRVRHDIVVFTDAENILDPHALTELLTPFCDPDVGAVNGAFRPVGGSETVGTGERLYWRYEDAIKRAEANVGSLTSILGALFAIRTDLVPQLPVQLINDDFFLGMHVARRGFKVAYASGAVTWESGAASLTGDAVRRARMTAGRWQTVRHWREILPIHSPVVMWQVLSHKYLRLALPLAMGAALVGSAAEVMAQRSGSRGPTRAQLLLGAQLGGYAMALAADRIPSELGPLRGVAQALRYLVRSNLASAEGFWKFLRTPEDLALWDRVDKIDRAA</sequence>
<dbReference type="AlphaFoldDB" id="A0A543I1Q1"/>
<dbReference type="SUPFAM" id="SSF53448">
    <property type="entry name" value="Nucleotide-diphospho-sugar transferases"/>
    <property type="match status" value="1"/>
</dbReference>
<evidence type="ECO:0000313" key="6">
    <source>
        <dbReference type="Proteomes" id="UP000316747"/>
    </source>
</evidence>
<dbReference type="OrthoDB" id="9806824at2"/>
<comment type="caution">
    <text evidence="5">The sequence shown here is derived from an EMBL/GenBank/DDBJ whole genome shotgun (WGS) entry which is preliminary data.</text>
</comment>
<evidence type="ECO:0000313" key="5">
    <source>
        <dbReference type="EMBL" id="TQM64524.1"/>
    </source>
</evidence>
<dbReference type="CDD" id="cd06439">
    <property type="entry name" value="CESA_like_1"/>
    <property type="match status" value="1"/>
</dbReference>
<name>A0A543I1Q1_9MICO</name>
<keyword evidence="6" id="KW-1185">Reference proteome</keyword>